<dbReference type="PROSITE" id="PS50943">
    <property type="entry name" value="HTH_CROC1"/>
    <property type="match status" value="1"/>
</dbReference>
<dbReference type="InterPro" id="IPR010982">
    <property type="entry name" value="Lambda_DNA-bd_dom_sf"/>
</dbReference>
<reference evidence="3" key="1">
    <citation type="journal article" date="2019" name="Int. J. Syst. Evol. Microbiol.">
        <title>The Global Catalogue of Microorganisms (GCM) 10K type strain sequencing project: providing services to taxonomists for standard genome sequencing and annotation.</title>
        <authorList>
            <consortium name="The Broad Institute Genomics Platform"/>
            <consortium name="The Broad Institute Genome Sequencing Center for Infectious Disease"/>
            <person name="Wu L."/>
            <person name="Ma J."/>
        </authorList>
    </citation>
    <scope>NUCLEOTIDE SEQUENCE [LARGE SCALE GENOMIC DNA]</scope>
    <source>
        <strain evidence="3">JCM 31037</strain>
    </source>
</reference>
<dbReference type="SUPFAM" id="SSF48452">
    <property type="entry name" value="TPR-like"/>
    <property type="match status" value="2"/>
</dbReference>
<dbReference type="EMBL" id="JBHTMP010000028">
    <property type="protein sequence ID" value="MFD1323167.1"/>
    <property type="molecule type" value="Genomic_DNA"/>
</dbReference>
<gene>
    <name evidence="2" type="ORF">ACFQ4H_18925</name>
</gene>
<comment type="caution">
    <text evidence="2">The sequence shown here is derived from an EMBL/GenBank/DDBJ whole genome shotgun (WGS) entry which is preliminary data.</text>
</comment>
<proteinExistence type="predicted"/>
<dbReference type="InterPro" id="IPR001387">
    <property type="entry name" value="Cro/C1-type_HTH"/>
</dbReference>
<keyword evidence="3" id="KW-1185">Reference proteome</keyword>
<dbReference type="Proteomes" id="UP001597260">
    <property type="component" value="Unassembled WGS sequence"/>
</dbReference>
<name>A0ABW3YFA2_9ACTN</name>
<organism evidence="2 3">
    <name type="scientific">Micromonospora sonneratiae</name>
    <dbReference type="NCBI Taxonomy" id="1184706"/>
    <lineage>
        <taxon>Bacteria</taxon>
        <taxon>Bacillati</taxon>
        <taxon>Actinomycetota</taxon>
        <taxon>Actinomycetes</taxon>
        <taxon>Micromonosporales</taxon>
        <taxon>Micromonosporaceae</taxon>
        <taxon>Micromonospora</taxon>
    </lineage>
</organism>
<dbReference type="InterPro" id="IPR011990">
    <property type="entry name" value="TPR-like_helical_dom_sf"/>
</dbReference>
<dbReference type="SMART" id="SM00530">
    <property type="entry name" value="HTH_XRE"/>
    <property type="match status" value="1"/>
</dbReference>
<evidence type="ECO:0000259" key="1">
    <source>
        <dbReference type="PROSITE" id="PS50943"/>
    </source>
</evidence>
<dbReference type="RefSeq" id="WP_377572317.1">
    <property type="nucleotide sequence ID" value="NZ_JBHTMP010000028.1"/>
</dbReference>
<dbReference type="Gene3D" id="1.10.260.40">
    <property type="entry name" value="lambda repressor-like DNA-binding domains"/>
    <property type="match status" value="1"/>
</dbReference>
<dbReference type="SUPFAM" id="SSF47413">
    <property type="entry name" value="lambda repressor-like DNA-binding domains"/>
    <property type="match status" value="1"/>
</dbReference>
<evidence type="ECO:0000313" key="2">
    <source>
        <dbReference type="EMBL" id="MFD1323167.1"/>
    </source>
</evidence>
<sequence>MDVEVGQRILALRTARGLTQRALAEPRYTAAYISSVERGRRIPSNDALTHFADRLGVPLIELATGRSAAAAVDLDLDLAGADATAAGDPAAAEATYLRVAEASGDDVVRSARCQLGLGRLALTDGQVETASRHFDDAWRLLADADPRVRAEAVAGQAACARLRGAPGYAAYLLTSERDELHRAGYPDPAALLALHAQLAACLAELGNEEAAAEAAEAALALAGLPDPAMVADLHLTVARTLLAGDRLEAAATALDQARQARNQATMRPTLAQCHHIRGRARLASGDIAGAAADLLTAHRDYTATGQSDSALDTGVDLAQVHRALGRPAHARALLDAALAAVDPAAIDAVNPGLGTGTVGPAPGTDRATSAHPLRAARVHRVLAMLAVDSGDDAAAEQHLRTAVQLYRRTGPRRELAQVAIALADLLTASGGAPAALEVLHAGLTGIEELITSNRYD</sequence>
<accession>A0ABW3YFA2</accession>
<protein>
    <submittedName>
        <fullName evidence="2">Helix-turn-helix domain-containing protein</fullName>
    </submittedName>
</protein>
<dbReference type="Pfam" id="PF01381">
    <property type="entry name" value="HTH_3"/>
    <property type="match status" value="1"/>
</dbReference>
<evidence type="ECO:0000313" key="3">
    <source>
        <dbReference type="Proteomes" id="UP001597260"/>
    </source>
</evidence>
<dbReference type="CDD" id="cd00093">
    <property type="entry name" value="HTH_XRE"/>
    <property type="match status" value="1"/>
</dbReference>
<feature type="domain" description="HTH cro/C1-type" evidence="1">
    <location>
        <begin position="9"/>
        <end position="62"/>
    </location>
</feature>
<dbReference type="Gene3D" id="1.25.40.10">
    <property type="entry name" value="Tetratricopeptide repeat domain"/>
    <property type="match status" value="2"/>
</dbReference>